<organism evidence="1 2">
    <name type="scientific">Cyberlindnera jadinii (strain ATCC 18201 / CBS 1600 / BCRC 20928 / JCM 3617 / NBRC 0987 / NRRL Y-1542)</name>
    <name type="common">Torula yeast</name>
    <name type="synonym">Candida utilis</name>
    <dbReference type="NCBI Taxonomy" id="983966"/>
    <lineage>
        <taxon>Eukaryota</taxon>
        <taxon>Fungi</taxon>
        <taxon>Dikarya</taxon>
        <taxon>Ascomycota</taxon>
        <taxon>Saccharomycotina</taxon>
        <taxon>Saccharomycetes</taxon>
        <taxon>Phaffomycetales</taxon>
        <taxon>Phaffomycetaceae</taxon>
        <taxon>Cyberlindnera</taxon>
    </lineage>
</organism>
<dbReference type="AlphaFoldDB" id="A0A1E4S147"/>
<evidence type="ECO:0000313" key="2">
    <source>
        <dbReference type="Proteomes" id="UP000094389"/>
    </source>
</evidence>
<dbReference type="OrthoDB" id="2411602at2759"/>
<protein>
    <submittedName>
        <fullName evidence="1">Uncharacterized protein</fullName>
    </submittedName>
</protein>
<name>A0A1E4S147_CYBJN</name>
<reference evidence="1 2" key="1">
    <citation type="journal article" date="2016" name="Proc. Natl. Acad. Sci. U.S.A.">
        <title>Comparative genomics of biotechnologically important yeasts.</title>
        <authorList>
            <person name="Riley R."/>
            <person name="Haridas S."/>
            <person name="Wolfe K.H."/>
            <person name="Lopes M.R."/>
            <person name="Hittinger C.T."/>
            <person name="Goeker M."/>
            <person name="Salamov A.A."/>
            <person name="Wisecaver J.H."/>
            <person name="Long T.M."/>
            <person name="Calvey C.H."/>
            <person name="Aerts A.L."/>
            <person name="Barry K.W."/>
            <person name="Choi C."/>
            <person name="Clum A."/>
            <person name="Coughlan A.Y."/>
            <person name="Deshpande S."/>
            <person name="Douglass A.P."/>
            <person name="Hanson S.J."/>
            <person name="Klenk H.-P."/>
            <person name="LaButti K.M."/>
            <person name="Lapidus A."/>
            <person name="Lindquist E.A."/>
            <person name="Lipzen A.M."/>
            <person name="Meier-Kolthoff J.P."/>
            <person name="Ohm R.A."/>
            <person name="Otillar R.P."/>
            <person name="Pangilinan J.L."/>
            <person name="Peng Y."/>
            <person name="Rokas A."/>
            <person name="Rosa C.A."/>
            <person name="Scheuner C."/>
            <person name="Sibirny A.A."/>
            <person name="Slot J.C."/>
            <person name="Stielow J.B."/>
            <person name="Sun H."/>
            <person name="Kurtzman C.P."/>
            <person name="Blackwell M."/>
            <person name="Grigoriev I.V."/>
            <person name="Jeffries T.W."/>
        </authorList>
    </citation>
    <scope>NUCLEOTIDE SEQUENCE [LARGE SCALE GENOMIC DNA]</scope>
    <source>
        <strain evidence="2">ATCC 18201 / CBS 1600 / BCRC 20928 / JCM 3617 / NBRC 0987 / NRRL Y-1542</strain>
    </source>
</reference>
<dbReference type="EMBL" id="KV453931">
    <property type="protein sequence ID" value="ODV73226.1"/>
    <property type="molecule type" value="Genomic_DNA"/>
</dbReference>
<dbReference type="RefSeq" id="XP_020070265.1">
    <property type="nucleotide sequence ID" value="XM_020215090.1"/>
</dbReference>
<accession>A0A1E4S147</accession>
<keyword evidence="2" id="KW-1185">Reference proteome</keyword>
<evidence type="ECO:0000313" key="1">
    <source>
        <dbReference type="EMBL" id="ODV73226.1"/>
    </source>
</evidence>
<dbReference type="GeneID" id="30989486"/>
<sequence length="72" mass="7855">MVLIRVTSEVKFCSYESCVKPAAALLPMNTREICTESSVTTDLGVVMSSAHILSESSFTFPLDIRNKVNTAN</sequence>
<proteinExistence type="predicted"/>
<dbReference type="Proteomes" id="UP000094389">
    <property type="component" value="Unassembled WGS sequence"/>
</dbReference>
<gene>
    <name evidence="1" type="ORF">CYBJADRAFT_167827</name>
</gene>